<organism evidence="11 12">
    <name type="scientific">Luteolibacter yonseiensis</name>
    <dbReference type="NCBI Taxonomy" id="1144680"/>
    <lineage>
        <taxon>Bacteria</taxon>
        <taxon>Pseudomonadati</taxon>
        <taxon>Verrucomicrobiota</taxon>
        <taxon>Verrucomicrobiia</taxon>
        <taxon>Verrucomicrobiales</taxon>
        <taxon>Verrucomicrobiaceae</taxon>
        <taxon>Luteolibacter</taxon>
    </lineage>
</organism>
<dbReference type="InterPro" id="IPR028362">
    <property type="entry name" value="AlgI"/>
</dbReference>
<feature type="transmembrane region" description="Helical" evidence="10">
    <location>
        <begin position="6"/>
        <end position="22"/>
    </location>
</feature>
<feature type="transmembrane region" description="Helical" evidence="10">
    <location>
        <begin position="114"/>
        <end position="133"/>
    </location>
</feature>
<keyword evidence="7 9" id="KW-0472">Membrane</keyword>
<evidence type="ECO:0000256" key="8">
    <source>
        <dbReference type="ARBA" id="ARBA00023315"/>
    </source>
</evidence>
<name>A0A934R332_9BACT</name>
<feature type="transmembrane region" description="Helical" evidence="10">
    <location>
        <begin position="76"/>
        <end position="94"/>
    </location>
</feature>
<feature type="transmembrane region" description="Helical" evidence="10">
    <location>
        <begin position="29"/>
        <end position="56"/>
    </location>
</feature>
<dbReference type="PANTHER" id="PTHR13285">
    <property type="entry name" value="ACYLTRANSFERASE"/>
    <property type="match status" value="1"/>
</dbReference>
<feature type="transmembrane region" description="Helical" evidence="10">
    <location>
        <begin position="454"/>
        <end position="477"/>
    </location>
</feature>
<dbReference type="RefSeq" id="WP_200349371.1">
    <property type="nucleotide sequence ID" value="NZ_BAABHZ010000010.1"/>
</dbReference>
<evidence type="ECO:0000256" key="4">
    <source>
        <dbReference type="ARBA" id="ARBA00022679"/>
    </source>
</evidence>
<comment type="subcellular location">
    <subcellularLocation>
        <location evidence="1">Cell membrane</location>
        <topology evidence="1">Multi-pass membrane protein</topology>
    </subcellularLocation>
</comment>
<evidence type="ECO:0000256" key="7">
    <source>
        <dbReference type="ARBA" id="ARBA00023136"/>
    </source>
</evidence>
<comment type="caution">
    <text evidence="11">The sequence shown here is derived from an EMBL/GenBank/DDBJ whole genome shotgun (WGS) entry which is preliminary data.</text>
</comment>
<dbReference type="GO" id="GO:0042121">
    <property type="term" value="P:alginic acid biosynthetic process"/>
    <property type="evidence" value="ECO:0007669"/>
    <property type="project" value="InterPro"/>
</dbReference>
<dbReference type="GO" id="GO:0005886">
    <property type="term" value="C:plasma membrane"/>
    <property type="evidence" value="ECO:0007669"/>
    <property type="project" value="UniProtKB-SubCell"/>
</dbReference>
<feature type="transmembrane region" description="Helical" evidence="10">
    <location>
        <begin position="367"/>
        <end position="388"/>
    </location>
</feature>
<sequence length="479" mass="53978">MVFNSIAFLVFLAIVLTFYYRLRHRAQNVLLVVASYVFYGWWDWRFLGLLLFTTFFDYWCALRLEATSDPSRKKGFLAFSMALNLGVIGVFKYFDFFAEGLADILNTFGMRADLPTLHVILPLGISFYTFLSMSYTIDVYRRELKAVRNPLDFMLYVSFFPHLVAGPIVRAKDLLPQCVRPRVIRREQVIDGIWLCLVGYLKKIVIADRLAPFVDAGFSSGQPPFSDAASWLVLYAFAFQIYGDFSGYSDIARGLAKLMGFELVHNFKAPYLVSNPAAFWRHWHISLSVWLRDYLYIPLGGNRHGAFRTTRNLMITMVLGGLWHGAGIAFLAWGFYHGILLVLHRGWDSVKRKVPTGTPAASGPGVFFLKAMGVALFFHLTCIGWLLFRSGTVPAEIGQWNVISGYLATLWIPPAQAGGFAWPILLLGSLVLVLQWKHAAMDCFSTWTGGRQATAVAAVLVLISTLGVFDGSSFIYFQF</sequence>
<feature type="transmembrane region" description="Helical" evidence="10">
    <location>
        <begin position="409"/>
        <end position="434"/>
    </location>
</feature>
<evidence type="ECO:0000313" key="12">
    <source>
        <dbReference type="Proteomes" id="UP000600139"/>
    </source>
</evidence>
<keyword evidence="12" id="KW-1185">Reference proteome</keyword>
<accession>A0A934R332</accession>
<dbReference type="Pfam" id="PF03062">
    <property type="entry name" value="MBOAT"/>
    <property type="match status" value="1"/>
</dbReference>
<dbReference type="PIRSF" id="PIRSF500217">
    <property type="entry name" value="AlgI"/>
    <property type="match status" value="1"/>
</dbReference>
<evidence type="ECO:0000256" key="10">
    <source>
        <dbReference type="SAM" id="Phobius"/>
    </source>
</evidence>
<keyword evidence="3 9" id="KW-1003">Cell membrane</keyword>
<keyword evidence="4 9" id="KW-0808">Transferase</keyword>
<dbReference type="EMBL" id="JAENIK010000004">
    <property type="protein sequence ID" value="MBK1814405.1"/>
    <property type="molecule type" value="Genomic_DNA"/>
</dbReference>
<reference evidence="11" key="1">
    <citation type="submission" date="2021-01" db="EMBL/GenBank/DDBJ databases">
        <title>Modified the classification status of verrucomicrobia.</title>
        <authorList>
            <person name="Feng X."/>
        </authorList>
    </citation>
    <scope>NUCLEOTIDE SEQUENCE</scope>
    <source>
        <strain evidence="11">JCM 18052</strain>
    </source>
</reference>
<feature type="transmembrane region" description="Helical" evidence="10">
    <location>
        <begin position="313"/>
        <end position="336"/>
    </location>
</feature>
<keyword evidence="6 10" id="KW-1133">Transmembrane helix</keyword>
<evidence type="ECO:0000256" key="9">
    <source>
        <dbReference type="PIRNR" id="PIRNR016636"/>
    </source>
</evidence>
<dbReference type="InterPro" id="IPR051085">
    <property type="entry name" value="MB_O-acyltransferase"/>
</dbReference>
<protein>
    <submittedName>
        <fullName evidence="11">MBOAT family protein</fullName>
    </submittedName>
</protein>
<comment type="similarity">
    <text evidence="2 9">Belongs to the membrane-bound acyltransferase family.</text>
</comment>
<dbReference type="PIRSF" id="PIRSF016636">
    <property type="entry name" value="AlgI_DltB"/>
    <property type="match status" value="1"/>
</dbReference>
<evidence type="ECO:0000256" key="3">
    <source>
        <dbReference type="ARBA" id="ARBA00022475"/>
    </source>
</evidence>
<keyword evidence="8 9" id="KW-0012">Acyltransferase</keyword>
<dbReference type="GO" id="GO:0016746">
    <property type="term" value="F:acyltransferase activity"/>
    <property type="evidence" value="ECO:0007669"/>
    <property type="project" value="UniProtKB-KW"/>
</dbReference>
<dbReference type="Proteomes" id="UP000600139">
    <property type="component" value="Unassembled WGS sequence"/>
</dbReference>
<proteinExistence type="inferred from homology"/>
<keyword evidence="5 10" id="KW-0812">Transmembrane</keyword>
<gene>
    <name evidence="11" type="ORF">JIN84_02195</name>
</gene>
<dbReference type="InterPro" id="IPR004299">
    <property type="entry name" value="MBOAT_fam"/>
</dbReference>
<evidence type="ECO:0000256" key="2">
    <source>
        <dbReference type="ARBA" id="ARBA00010323"/>
    </source>
</evidence>
<dbReference type="PANTHER" id="PTHR13285:SF23">
    <property type="entry name" value="TEICHOIC ACID D-ALANYLTRANSFERASE"/>
    <property type="match status" value="1"/>
</dbReference>
<evidence type="ECO:0000313" key="11">
    <source>
        <dbReference type="EMBL" id="MBK1814405.1"/>
    </source>
</evidence>
<evidence type="ECO:0000256" key="1">
    <source>
        <dbReference type="ARBA" id="ARBA00004651"/>
    </source>
</evidence>
<evidence type="ECO:0000256" key="6">
    <source>
        <dbReference type="ARBA" id="ARBA00022989"/>
    </source>
</evidence>
<dbReference type="AlphaFoldDB" id="A0A934R332"/>
<evidence type="ECO:0000256" key="5">
    <source>
        <dbReference type="ARBA" id="ARBA00022692"/>
    </source>
</evidence>
<dbReference type="InterPro" id="IPR024194">
    <property type="entry name" value="Ac/AlaTfrase_AlgI/DltB"/>
</dbReference>